<sequence length="67" mass="7918">MKKMFLMSSCSIWVLLVLNAYRELESHLIFLLHNLCAFLKNKKMMLLMLSLSNIQKKKNLLRSTLMT</sequence>
<keyword evidence="1" id="KW-0732">Signal</keyword>
<organism evidence="2">
    <name type="scientific">Homo sapiens</name>
    <name type="common">Human</name>
    <dbReference type="NCBI Taxonomy" id="9606"/>
    <lineage>
        <taxon>Eukaryota</taxon>
        <taxon>Metazoa</taxon>
        <taxon>Chordata</taxon>
        <taxon>Craniata</taxon>
        <taxon>Vertebrata</taxon>
        <taxon>Euteleostomi</taxon>
        <taxon>Mammalia</taxon>
        <taxon>Eutheria</taxon>
        <taxon>Euarchontoglires</taxon>
        <taxon>Primates</taxon>
        <taxon>Haplorrhini</taxon>
        <taxon>Catarrhini</taxon>
        <taxon>Hominidae</taxon>
        <taxon>Homo</taxon>
    </lineage>
</organism>
<dbReference type="OrthoDB" id="19311at2759"/>
<dbReference type="ChiTaRS" id="RALGAPA1">
    <property type="organism name" value="human"/>
</dbReference>
<reference evidence="2" key="1">
    <citation type="journal article" date="2013" name="PLoS ONE">
        <title>Direct detection of alternative open reading frames translation products in human significantly expands the proteome.</title>
        <authorList>
            <person name="Vanderperre B."/>
            <person name="Lucier J.-F."/>
            <person name="Motard J."/>
            <person name="Tremblay G."/>
            <person name="Vanderperre S."/>
            <person name="Wisztorski M."/>
            <person name="Salzet M."/>
            <person name="Boisvert F.-M."/>
            <person name="Roucou X."/>
        </authorList>
    </citation>
    <scope>NUCLEOTIDE SEQUENCE</scope>
</reference>
<feature type="chain" id="PRO_5003987947" evidence="1">
    <location>
        <begin position="27"/>
        <end position="67"/>
    </location>
</feature>
<feature type="signal peptide" evidence="1">
    <location>
        <begin position="1"/>
        <end position="26"/>
    </location>
</feature>
<gene>
    <name evidence="2" type="primary">RALGAPA1</name>
</gene>
<accession>L8EAR6</accession>
<protein>
    <submittedName>
        <fullName evidence="2">Alternative protein RALGAPA1</fullName>
    </submittedName>
</protein>
<dbReference type="EMBL" id="HF583981">
    <property type="protein sequence ID" value="CCQ43478.1"/>
    <property type="molecule type" value="Genomic_DNA"/>
</dbReference>
<dbReference type="AlphaFoldDB" id="L8EAR6"/>
<name>L8EAR6_HUMAN</name>
<proteinExistence type="predicted"/>
<evidence type="ECO:0000313" key="2">
    <source>
        <dbReference type="EMBL" id="CCQ43478.1"/>
    </source>
</evidence>
<evidence type="ECO:0000256" key="1">
    <source>
        <dbReference type="SAM" id="SignalP"/>
    </source>
</evidence>